<dbReference type="Gene3D" id="1.20.140.160">
    <property type="match status" value="1"/>
</dbReference>
<dbReference type="SUPFAM" id="SSF88946">
    <property type="entry name" value="Sigma2 domain of RNA polymerase sigma factors"/>
    <property type="match status" value="1"/>
</dbReference>
<evidence type="ECO:0000313" key="8">
    <source>
        <dbReference type="EMBL" id="MCP8352319.1"/>
    </source>
</evidence>
<dbReference type="PANTHER" id="PTHR30603:SF17">
    <property type="entry name" value="RNA POLYMERASE SIGMA-G FACTOR"/>
    <property type="match status" value="1"/>
</dbReference>
<dbReference type="Pfam" id="PF04542">
    <property type="entry name" value="Sigma70_r2"/>
    <property type="match status" value="1"/>
</dbReference>
<name>A0ABT1L562_9GAMM</name>
<feature type="compositionally biased region" description="Polar residues" evidence="5">
    <location>
        <begin position="295"/>
        <end position="306"/>
    </location>
</feature>
<gene>
    <name evidence="8" type="ORF">MKS91_03330</name>
</gene>
<accession>A0ABT1L562</accession>
<evidence type="ECO:0000313" key="9">
    <source>
        <dbReference type="Proteomes" id="UP001320768"/>
    </source>
</evidence>
<feature type="domain" description="RNA polymerase sigma-70 region 4" evidence="7">
    <location>
        <begin position="226"/>
        <end position="278"/>
    </location>
</feature>
<dbReference type="InterPro" id="IPR007630">
    <property type="entry name" value="RNA_pol_sigma70_r4"/>
</dbReference>
<comment type="caution">
    <text evidence="8">The sequence shown here is derived from an EMBL/GenBank/DDBJ whole genome shotgun (WGS) entry which is preliminary data.</text>
</comment>
<reference evidence="8 9" key="1">
    <citation type="journal article" date="2022" name="Nat. Microbiol.">
        <title>The microbiome of a bacterivorous marine choanoflagellate contains a resource-demanding obligate bacterial associate.</title>
        <authorList>
            <person name="Needham D.M."/>
            <person name="Poirier C."/>
            <person name="Bachy C."/>
            <person name="George E.E."/>
            <person name="Wilken S."/>
            <person name="Yung C.C.M."/>
            <person name="Limardo A.J."/>
            <person name="Morando M."/>
            <person name="Sudek L."/>
            <person name="Malmstrom R.R."/>
            <person name="Keeling P.J."/>
            <person name="Santoro A.E."/>
            <person name="Worden A.Z."/>
        </authorList>
    </citation>
    <scope>NUCLEOTIDE SEQUENCE [LARGE SCALE GENOMIC DNA]</scope>
    <source>
        <strain evidence="8 9">Comchoano-2</strain>
    </source>
</reference>
<feature type="region of interest" description="Disordered" evidence="5">
    <location>
        <begin position="290"/>
        <end position="329"/>
    </location>
</feature>
<sequence>MAHNMNPGSQESLGYMFDQAEDRNHDHALDIALVTEFQKHLGDSTQDRQAREMVFQRMLPLHAARIHAHVKRHSGKHLSEKDIEEMRQEASIALMHAMGKYDAEHEKGAKFTTYAWPWIKQAVDRYIRKSVGSVKLPDRRYYDVAKALHMMNNGYTFEETAEALGVKESLLISMLESRRDKLSLDGQLVDDSEMSLGEVVSSEHDLSPEANAISEEEKIFLRELADQLDDGQEKIIQLRYDQDRTYDDIAKIVAASRGQVVNKEGVRQEELKALEKLRYLYRRKEADRRGKVHDNVSSVSMFTNQKPVEKSPESGNQQDPFESGPGIQV</sequence>
<organism evidence="8 9">
    <name type="scientific">Candidatus Synchoanobacter obligatus</name>
    <dbReference type="NCBI Taxonomy" id="2919597"/>
    <lineage>
        <taxon>Bacteria</taxon>
        <taxon>Pseudomonadati</taxon>
        <taxon>Pseudomonadota</taxon>
        <taxon>Gammaproteobacteria</taxon>
        <taxon>Candidatus Comchoanobacterales</taxon>
        <taxon>Candidatus Comchoanobacteraceae</taxon>
        <taxon>Candidatus Synchoanobacter</taxon>
    </lineage>
</organism>
<dbReference type="InterPro" id="IPR007627">
    <property type="entry name" value="RNA_pol_sigma70_r2"/>
</dbReference>
<dbReference type="InterPro" id="IPR050239">
    <property type="entry name" value="Sigma-70_RNA_pol_init_factors"/>
</dbReference>
<dbReference type="InterPro" id="IPR014284">
    <property type="entry name" value="RNA_pol_sigma-70_dom"/>
</dbReference>
<keyword evidence="1" id="KW-0805">Transcription regulation</keyword>
<dbReference type="Gene3D" id="1.20.120.1810">
    <property type="match status" value="1"/>
</dbReference>
<dbReference type="PRINTS" id="PR00046">
    <property type="entry name" value="SIGMA70FCT"/>
</dbReference>
<evidence type="ECO:0000256" key="2">
    <source>
        <dbReference type="ARBA" id="ARBA00023082"/>
    </source>
</evidence>
<dbReference type="InterPro" id="IPR000943">
    <property type="entry name" value="RNA_pol_sigma70"/>
</dbReference>
<evidence type="ECO:0000259" key="6">
    <source>
        <dbReference type="Pfam" id="PF04542"/>
    </source>
</evidence>
<dbReference type="InterPro" id="IPR013325">
    <property type="entry name" value="RNA_pol_sigma_r2"/>
</dbReference>
<dbReference type="EMBL" id="JAKUDN010000002">
    <property type="protein sequence ID" value="MCP8352319.1"/>
    <property type="molecule type" value="Genomic_DNA"/>
</dbReference>
<evidence type="ECO:0000256" key="1">
    <source>
        <dbReference type="ARBA" id="ARBA00023015"/>
    </source>
</evidence>
<dbReference type="NCBIfam" id="TIGR02937">
    <property type="entry name" value="sigma70-ECF"/>
    <property type="match status" value="1"/>
</dbReference>
<protein>
    <submittedName>
        <fullName evidence="8">Sigma-70 family RNA polymerase sigma factor</fullName>
    </submittedName>
</protein>
<keyword evidence="4" id="KW-0804">Transcription</keyword>
<dbReference type="Proteomes" id="UP001320768">
    <property type="component" value="Unassembled WGS sequence"/>
</dbReference>
<dbReference type="InterPro" id="IPR013324">
    <property type="entry name" value="RNA_pol_sigma_r3/r4-like"/>
</dbReference>
<dbReference type="RefSeq" id="WP_258569425.1">
    <property type="nucleotide sequence ID" value="NZ_JAKUDN010000002.1"/>
</dbReference>
<evidence type="ECO:0000259" key="7">
    <source>
        <dbReference type="Pfam" id="PF04545"/>
    </source>
</evidence>
<feature type="domain" description="RNA polymerase sigma-70 region 2" evidence="6">
    <location>
        <begin position="62"/>
        <end position="129"/>
    </location>
</feature>
<evidence type="ECO:0000256" key="4">
    <source>
        <dbReference type="ARBA" id="ARBA00023163"/>
    </source>
</evidence>
<dbReference type="Pfam" id="PF04545">
    <property type="entry name" value="Sigma70_r4"/>
    <property type="match status" value="1"/>
</dbReference>
<dbReference type="SUPFAM" id="SSF88659">
    <property type="entry name" value="Sigma3 and sigma4 domains of RNA polymerase sigma factors"/>
    <property type="match status" value="1"/>
</dbReference>
<proteinExistence type="predicted"/>
<keyword evidence="9" id="KW-1185">Reference proteome</keyword>
<keyword evidence="3" id="KW-0238">DNA-binding</keyword>
<dbReference type="PANTHER" id="PTHR30603">
    <property type="entry name" value="RNA POLYMERASE SIGMA FACTOR RPO"/>
    <property type="match status" value="1"/>
</dbReference>
<evidence type="ECO:0000256" key="3">
    <source>
        <dbReference type="ARBA" id="ARBA00023125"/>
    </source>
</evidence>
<evidence type="ECO:0000256" key="5">
    <source>
        <dbReference type="SAM" id="MobiDB-lite"/>
    </source>
</evidence>
<keyword evidence="2" id="KW-0731">Sigma factor</keyword>